<dbReference type="InterPro" id="IPR040449">
    <property type="entry name" value="Peptidase_S66_N"/>
</dbReference>
<feature type="domain" description="LD-carboxypeptidase N-terminal" evidence="7">
    <location>
        <begin position="26"/>
        <end position="140"/>
    </location>
</feature>
<dbReference type="AlphaFoldDB" id="A0A7X6DR65"/>
<sequence>MRRWSVSDQRRQSIIKPKRLSPGETIGVVAPAGRVEPADLHRGVLRLEQLGFKVIVGRHVEKRHRYLAGKDPDRAADLRSMFENRDVRAVLCARGGSGAARLLRFLDRNRLEPKIFLGCSDVTTLLLYFSRILGWVTFHGPMVATQFGKGPNQAMDENFMKVLGGEALEMSFPGVRTLRPGQAEGILTGGCLTLICTTIGTPYEIETEDKILFIEDIDEAPYRIDRMLSYLKGLGKFDHVRGVVFGQMPRCQPELLPEIIMEIFDELPVPVLFGFPSGHGDSLATLPFGLPVRIDGMTGSLRMLEPAVL</sequence>
<dbReference type="InterPro" id="IPR027478">
    <property type="entry name" value="LdcA_N"/>
</dbReference>
<proteinExistence type="inferred from homology"/>
<organism evidence="9 10">
    <name type="scientific">Candidatus Manganitrophus noduliformans</name>
    <dbReference type="NCBI Taxonomy" id="2606439"/>
    <lineage>
        <taxon>Bacteria</taxon>
        <taxon>Pseudomonadati</taxon>
        <taxon>Nitrospirota</taxon>
        <taxon>Nitrospiria</taxon>
        <taxon>Candidatus Troglogloeales</taxon>
        <taxon>Candidatus Manganitrophaceae</taxon>
        <taxon>Candidatus Manganitrophus</taxon>
    </lineage>
</organism>
<dbReference type="Pfam" id="PF17676">
    <property type="entry name" value="Peptidase_S66C"/>
    <property type="match status" value="1"/>
</dbReference>
<feature type="active site" description="Charge relay system" evidence="6">
    <location>
        <position position="279"/>
    </location>
</feature>
<accession>A0A7X6DR65</accession>
<keyword evidence="10" id="KW-1185">Reference proteome</keyword>
<dbReference type="PIRSF" id="PIRSF028757">
    <property type="entry name" value="LD-carboxypeptidase"/>
    <property type="match status" value="1"/>
</dbReference>
<dbReference type="Gene3D" id="3.50.30.60">
    <property type="entry name" value="LD-carboxypeptidase A C-terminal domain-like"/>
    <property type="match status" value="1"/>
</dbReference>
<protein>
    <submittedName>
        <fullName evidence="9">LD-carboxypeptidase</fullName>
    </submittedName>
</protein>
<dbReference type="CDD" id="cd07025">
    <property type="entry name" value="Peptidase_S66"/>
    <property type="match status" value="1"/>
</dbReference>
<dbReference type="PANTHER" id="PTHR30237:SF2">
    <property type="entry name" value="MUREIN TETRAPEPTIDE CARBOXYPEPTIDASE"/>
    <property type="match status" value="1"/>
</dbReference>
<name>A0A7X6DR65_9BACT</name>
<evidence type="ECO:0000256" key="4">
    <source>
        <dbReference type="ARBA" id="ARBA00022801"/>
    </source>
</evidence>
<reference evidence="9 10" key="1">
    <citation type="journal article" date="2020" name="Nature">
        <title>Bacterial chemolithoautotrophy via manganese oxidation.</title>
        <authorList>
            <person name="Yu H."/>
            <person name="Leadbetter J.R."/>
        </authorList>
    </citation>
    <scope>NUCLEOTIDE SEQUENCE [LARGE SCALE GENOMIC DNA]</scope>
    <source>
        <strain evidence="9 10">Mn-1</strain>
    </source>
</reference>
<evidence type="ECO:0000313" key="10">
    <source>
        <dbReference type="Proteomes" id="UP000534783"/>
    </source>
</evidence>
<comment type="similarity">
    <text evidence="1">Belongs to the peptidase S66 family.</text>
</comment>
<dbReference type="Proteomes" id="UP000534783">
    <property type="component" value="Unassembled WGS sequence"/>
</dbReference>
<dbReference type="InterPro" id="IPR027461">
    <property type="entry name" value="Carboxypeptidase_A_C_sf"/>
</dbReference>
<evidence type="ECO:0000256" key="2">
    <source>
        <dbReference type="ARBA" id="ARBA00022645"/>
    </source>
</evidence>
<dbReference type="Pfam" id="PF02016">
    <property type="entry name" value="Peptidase_S66"/>
    <property type="match status" value="1"/>
</dbReference>
<evidence type="ECO:0000256" key="6">
    <source>
        <dbReference type="PIRSR" id="PIRSR028757-1"/>
    </source>
</evidence>
<keyword evidence="2 9" id="KW-0121">Carboxypeptidase</keyword>
<dbReference type="PANTHER" id="PTHR30237">
    <property type="entry name" value="MURAMOYLTETRAPEPTIDE CARBOXYPEPTIDASE"/>
    <property type="match status" value="1"/>
</dbReference>
<keyword evidence="5" id="KW-0720">Serine protease</keyword>
<evidence type="ECO:0000256" key="1">
    <source>
        <dbReference type="ARBA" id="ARBA00010233"/>
    </source>
</evidence>
<evidence type="ECO:0000256" key="3">
    <source>
        <dbReference type="ARBA" id="ARBA00022670"/>
    </source>
</evidence>
<dbReference type="SUPFAM" id="SSF52317">
    <property type="entry name" value="Class I glutamine amidotransferase-like"/>
    <property type="match status" value="1"/>
</dbReference>
<evidence type="ECO:0000313" key="9">
    <source>
        <dbReference type="EMBL" id="NKE71583.1"/>
    </source>
</evidence>
<comment type="caution">
    <text evidence="9">The sequence shown here is derived from an EMBL/GenBank/DDBJ whole genome shotgun (WGS) entry which is preliminary data.</text>
</comment>
<evidence type="ECO:0000259" key="7">
    <source>
        <dbReference type="Pfam" id="PF02016"/>
    </source>
</evidence>
<feature type="active site" description="Charge relay system" evidence="6">
    <location>
        <position position="215"/>
    </location>
</feature>
<dbReference type="GO" id="GO:0004180">
    <property type="term" value="F:carboxypeptidase activity"/>
    <property type="evidence" value="ECO:0007669"/>
    <property type="project" value="UniProtKB-KW"/>
</dbReference>
<dbReference type="InterPro" id="IPR029062">
    <property type="entry name" value="Class_I_gatase-like"/>
</dbReference>
<dbReference type="InterPro" id="IPR040921">
    <property type="entry name" value="Peptidase_S66C"/>
</dbReference>
<keyword evidence="4" id="KW-0378">Hydrolase</keyword>
<dbReference type="InterPro" id="IPR003507">
    <property type="entry name" value="S66_fam"/>
</dbReference>
<feature type="domain" description="LD-carboxypeptidase C-terminal" evidence="8">
    <location>
        <begin position="184"/>
        <end position="294"/>
    </location>
</feature>
<dbReference type="SUPFAM" id="SSF141986">
    <property type="entry name" value="LD-carboxypeptidase A C-terminal domain-like"/>
    <property type="match status" value="1"/>
</dbReference>
<feature type="active site" description="Nucleophile" evidence="6">
    <location>
        <position position="120"/>
    </location>
</feature>
<dbReference type="EMBL" id="VTOW01000002">
    <property type="protein sequence ID" value="NKE71583.1"/>
    <property type="molecule type" value="Genomic_DNA"/>
</dbReference>
<gene>
    <name evidence="9" type="ORF">MNODULE_12615</name>
</gene>
<keyword evidence="3" id="KW-0645">Protease</keyword>
<dbReference type="GO" id="GO:0006508">
    <property type="term" value="P:proteolysis"/>
    <property type="evidence" value="ECO:0007669"/>
    <property type="project" value="UniProtKB-KW"/>
</dbReference>
<evidence type="ECO:0000259" key="8">
    <source>
        <dbReference type="Pfam" id="PF17676"/>
    </source>
</evidence>
<dbReference type="GO" id="GO:0008236">
    <property type="term" value="F:serine-type peptidase activity"/>
    <property type="evidence" value="ECO:0007669"/>
    <property type="project" value="UniProtKB-KW"/>
</dbReference>
<evidence type="ECO:0000256" key="5">
    <source>
        <dbReference type="ARBA" id="ARBA00022825"/>
    </source>
</evidence>
<dbReference type="Gene3D" id="3.40.50.10740">
    <property type="entry name" value="Class I glutamine amidotransferase-like"/>
    <property type="match status" value="1"/>
</dbReference>